<gene>
    <name evidence="3" type="ORF">KI688_009072</name>
</gene>
<evidence type="ECO:0008006" key="5">
    <source>
        <dbReference type="Google" id="ProtNLM"/>
    </source>
</evidence>
<sequence>MSTGKQQHTNGQGNRDSTTVDIDHSPLVPDTDIPPPAYSNTPELGLGRPTDHDEQTPLLGGGRVTSGRVATPAEAAARRATELGSRRRGGGDGEGTKRWFHEWKGILIAAIVGIMVIWGLIRLVNHLSYECKVPEDAQVTTMGYSFDPADYRELFFHLDEGITGDISVSQSRDRTEGNITVLITAQASTPELLSFISLKITPTPRNSFFETSLFLDMKSSEIRKALARNCTRLEVDIIFPRHLYDYDFIQIESRYKGNVIVAMDPKRSTGARIAVERLELLAEAGSVTVKDLLVTEAMNVVTKGGDGNVEAQVEVRKVARVQAKGDVSLTVESWSNGLDLKVDTSGRPQVAMKTPFYGHLWLKTSSIFDGPPEFFASTCCFYERKRDNHTLVGYMSYNGYEPGYFPRIDIKGHKTRLDLLA</sequence>
<dbReference type="EMBL" id="JAHRHY010000004">
    <property type="protein sequence ID" value="KAG9069747.1"/>
    <property type="molecule type" value="Genomic_DNA"/>
</dbReference>
<dbReference type="OrthoDB" id="2404401at2759"/>
<organism evidence="3 4">
    <name type="scientific">Linnemannia hyalina</name>
    <dbReference type="NCBI Taxonomy" id="64524"/>
    <lineage>
        <taxon>Eukaryota</taxon>
        <taxon>Fungi</taxon>
        <taxon>Fungi incertae sedis</taxon>
        <taxon>Mucoromycota</taxon>
        <taxon>Mortierellomycotina</taxon>
        <taxon>Mortierellomycetes</taxon>
        <taxon>Mortierellales</taxon>
        <taxon>Mortierellaceae</taxon>
        <taxon>Linnemannia</taxon>
    </lineage>
</organism>
<name>A0A9P8BYB4_9FUNG</name>
<dbReference type="Proteomes" id="UP000707451">
    <property type="component" value="Unassembled WGS sequence"/>
</dbReference>
<evidence type="ECO:0000256" key="1">
    <source>
        <dbReference type="SAM" id="MobiDB-lite"/>
    </source>
</evidence>
<keyword evidence="2" id="KW-0812">Transmembrane</keyword>
<feature type="transmembrane region" description="Helical" evidence="2">
    <location>
        <begin position="106"/>
        <end position="124"/>
    </location>
</feature>
<evidence type="ECO:0000256" key="2">
    <source>
        <dbReference type="SAM" id="Phobius"/>
    </source>
</evidence>
<keyword evidence="4" id="KW-1185">Reference proteome</keyword>
<dbReference type="AlphaFoldDB" id="A0A9P8BYB4"/>
<evidence type="ECO:0000313" key="4">
    <source>
        <dbReference type="Proteomes" id="UP000707451"/>
    </source>
</evidence>
<feature type="region of interest" description="Disordered" evidence="1">
    <location>
        <begin position="1"/>
        <end position="95"/>
    </location>
</feature>
<keyword evidence="2" id="KW-1133">Transmembrane helix</keyword>
<comment type="caution">
    <text evidence="3">The sequence shown here is derived from an EMBL/GenBank/DDBJ whole genome shotgun (WGS) entry which is preliminary data.</text>
</comment>
<feature type="compositionally biased region" description="Basic and acidic residues" evidence="1">
    <location>
        <begin position="76"/>
        <end position="95"/>
    </location>
</feature>
<proteinExistence type="predicted"/>
<reference evidence="3" key="1">
    <citation type="submission" date="2021-06" db="EMBL/GenBank/DDBJ databases">
        <title>Genome Sequence of Mortierella hyaline Strain SCG-10, a Cold-Adapted, Nitrate-Reducing Fungus Isolated from Soil in Minnesota, USA.</title>
        <authorList>
            <person name="Aldossari N."/>
        </authorList>
    </citation>
    <scope>NUCLEOTIDE SEQUENCE</scope>
    <source>
        <strain evidence="3">SCG-10</strain>
    </source>
</reference>
<accession>A0A9P8BYB4</accession>
<keyword evidence="2" id="KW-0472">Membrane</keyword>
<protein>
    <recommendedName>
        <fullName evidence="5">Adhesin domain-containing protein</fullName>
    </recommendedName>
</protein>
<evidence type="ECO:0000313" key="3">
    <source>
        <dbReference type="EMBL" id="KAG9069747.1"/>
    </source>
</evidence>
<feature type="compositionally biased region" description="Polar residues" evidence="1">
    <location>
        <begin position="1"/>
        <end position="20"/>
    </location>
</feature>